<keyword evidence="1" id="KW-0812">Transmembrane</keyword>
<protein>
    <submittedName>
        <fullName evidence="2">Uncharacterized protein</fullName>
    </submittedName>
</protein>
<keyword evidence="3" id="KW-1185">Reference proteome</keyword>
<organism evidence="2 3">
    <name type="scientific">Streptomyces thermoalcalitolerans</name>
    <dbReference type="NCBI Taxonomy" id="65605"/>
    <lineage>
        <taxon>Bacteria</taxon>
        <taxon>Bacillati</taxon>
        <taxon>Actinomycetota</taxon>
        <taxon>Actinomycetes</taxon>
        <taxon>Kitasatosporales</taxon>
        <taxon>Streptomycetaceae</taxon>
        <taxon>Streptomyces</taxon>
    </lineage>
</organism>
<name>A0ABP3YVA9_9ACTN</name>
<evidence type="ECO:0000313" key="3">
    <source>
        <dbReference type="Proteomes" id="UP001501005"/>
    </source>
</evidence>
<reference evidence="3" key="1">
    <citation type="journal article" date="2019" name="Int. J. Syst. Evol. Microbiol.">
        <title>The Global Catalogue of Microorganisms (GCM) 10K type strain sequencing project: providing services to taxonomists for standard genome sequencing and annotation.</title>
        <authorList>
            <consortium name="The Broad Institute Genomics Platform"/>
            <consortium name="The Broad Institute Genome Sequencing Center for Infectious Disease"/>
            <person name="Wu L."/>
            <person name="Ma J."/>
        </authorList>
    </citation>
    <scope>NUCLEOTIDE SEQUENCE [LARGE SCALE GENOMIC DNA]</scope>
    <source>
        <strain evidence="3">JCM 10673</strain>
    </source>
</reference>
<dbReference type="EMBL" id="BAAAHG010000007">
    <property type="protein sequence ID" value="GAA0907824.1"/>
    <property type="molecule type" value="Genomic_DNA"/>
</dbReference>
<accession>A0ABP3YVA9</accession>
<feature type="transmembrane region" description="Helical" evidence="1">
    <location>
        <begin position="141"/>
        <end position="161"/>
    </location>
</feature>
<feature type="transmembrane region" description="Helical" evidence="1">
    <location>
        <begin position="167"/>
        <end position="186"/>
    </location>
</feature>
<sequence>MRLACALLPYRPNGERVPVSYLEHRLGMCMPIYGLGGPALGIVGALDRWWLFAVPAGVVGGRGLGAQCAHGQRTSGAARTAQACGVAFDGAAFVRGSRGVRGFRREAEQERGKPRRARHVQPVALPAERDRVPVSYMEHRLAGAIVGVTPVVLVVAVLAVLRRDWAVFLPTAVLGITGSVFVVLMVQGMRTLRKRRRARAEGMCPGLPDTVEE</sequence>
<evidence type="ECO:0000313" key="2">
    <source>
        <dbReference type="EMBL" id="GAA0907824.1"/>
    </source>
</evidence>
<keyword evidence="1" id="KW-1133">Transmembrane helix</keyword>
<gene>
    <name evidence="2" type="ORF">GCM10009549_14180</name>
</gene>
<comment type="caution">
    <text evidence="2">The sequence shown here is derived from an EMBL/GenBank/DDBJ whole genome shotgun (WGS) entry which is preliminary data.</text>
</comment>
<proteinExistence type="predicted"/>
<dbReference type="Proteomes" id="UP001501005">
    <property type="component" value="Unassembled WGS sequence"/>
</dbReference>
<evidence type="ECO:0000256" key="1">
    <source>
        <dbReference type="SAM" id="Phobius"/>
    </source>
</evidence>
<keyword evidence="1" id="KW-0472">Membrane</keyword>